<keyword evidence="16" id="KW-0239">DNA-directed DNA polymerase</keyword>
<keyword evidence="6" id="KW-0540">Nuclease</keyword>
<dbReference type="GO" id="GO:0003964">
    <property type="term" value="F:RNA-directed DNA polymerase activity"/>
    <property type="evidence" value="ECO:0007669"/>
    <property type="project" value="UniProtKB-KW"/>
</dbReference>
<keyword evidence="15" id="KW-0695">RNA-directed DNA polymerase</keyword>
<keyword evidence="12" id="KW-0460">Magnesium</keyword>
<dbReference type="InterPro" id="IPR001584">
    <property type="entry name" value="Integrase_cat-core"/>
</dbReference>
<evidence type="ECO:0000256" key="1">
    <source>
        <dbReference type="ARBA" id="ARBA00002180"/>
    </source>
</evidence>
<keyword evidence="3" id="KW-1188">Viral release from host cell</keyword>
<keyword evidence="24" id="KW-1185">Reference proteome</keyword>
<keyword evidence="7" id="KW-0479">Metal-binding</keyword>
<feature type="region of interest" description="Disordered" evidence="21">
    <location>
        <begin position="231"/>
        <end position="263"/>
    </location>
</feature>
<protein>
    <recommendedName>
        <fullName evidence="22">Integrase catalytic domain-containing protein</fullName>
    </recommendedName>
</protein>
<comment type="catalytic activity">
    <reaction evidence="20">
        <text>DNA(n) + a 2'-deoxyribonucleoside 5'-triphosphate = DNA(n+1) + diphosphate</text>
        <dbReference type="Rhea" id="RHEA:22508"/>
        <dbReference type="Rhea" id="RHEA-COMP:17339"/>
        <dbReference type="Rhea" id="RHEA-COMP:17340"/>
        <dbReference type="ChEBI" id="CHEBI:33019"/>
        <dbReference type="ChEBI" id="CHEBI:61560"/>
        <dbReference type="ChEBI" id="CHEBI:173112"/>
        <dbReference type="EC" id="2.7.7.7"/>
    </reaction>
</comment>
<dbReference type="Gene3D" id="3.30.420.10">
    <property type="entry name" value="Ribonuclease H-like superfamily/Ribonuclease H"/>
    <property type="match status" value="1"/>
</dbReference>
<evidence type="ECO:0000256" key="12">
    <source>
        <dbReference type="ARBA" id="ARBA00022842"/>
    </source>
</evidence>
<dbReference type="GO" id="GO:0003887">
    <property type="term" value="F:DNA-directed DNA polymerase activity"/>
    <property type="evidence" value="ECO:0007669"/>
    <property type="project" value="UniProtKB-KW"/>
</dbReference>
<feature type="domain" description="Integrase catalytic" evidence="22">
    <location>
        <begin position="506"/>
        <end position="671"/>
    </location>
</feature>
<keyword evidence="8" id="KW-0547">Nucleotide-binding</keyword>
<evidence type="ECO:0000256" key="6">
    <source>
        <dbReference type="ARBA" id="ARBA00022722"/>
    </source>
</evidence>
<organism evidence="23 24">
    <name type="scientific">Puccinia sorghi</name>
    <dbReference type="NCBI Taxonomy" id="27349"/>
    <lineage>
        <taxon>Eukaryota</taxon>
        <taxon>Fungi</taxon>
        <taxon>Dikarya</taxon>
        <taxon>Basidiomycota</taxon>
        <taxon>Pucciniomycotina</taxon>
        <taxon>Pucciniomycetes</taxon>
        <taxon>Pucciniales</taxon>
        <taxon>Pucciniaceae</taxon>
        <taxon>Puccinia</taxon>
    </lineage>
</organism>
<evidence type="ECO:0000256" key="5">
    <source>
        <dbReference type="ARBA" id="ARBA00022695"/>
    </source>
</evidence>
<dbReference type="InterPro" id="IPR036397">
    <property type="entry name" value="RNaseH_sf"/>
</dbReference>
<evidence type="ECO:0000256" key="8">
    <source>
        <dbReference type="ARBA" id="ARBA00022741"/>
    </source>
</evidence>
<evidence type="ECO:0000256" key="19">
    <source>
        <dbReference type="ARBA" id="ARBA00048173"/>
    </source>
</evidence>
<dbReference type="GO" id="GO:0003723">
    <property type="term" value="F:RNA binding"/>
    <property type="evidence" value="ECO:0007669"/>
    <property type="project" value="UniProtKB-KW"/>
</dbReference>
<keyword evidence="16" id="KW-0808">Transferase</keyword>
<dbReference type="SUPFAM" id="SSF53098">
    <property type="entry name" value="Ribonuclease H-like"/>
    <property type="match status" value="1"/>
</dbReference>
<dbReference type="GO" id="GO:0005634">
    <property type="term" value="C:nucleus"/>
    <property type="evidence" value="ECO:0007669"/>
    <property type="project" value="UniProtKB-ARBA"/>
</dbReference>
<dbReference type="EMBL" id="LAVV01007862">
    <property type="protein sequence ID" value="KNZ54527.1"/>
    <property type="molecule type" value="Genomic_DNA"/>
</dbReference>
<dbReference type="Proteomes" id="UP000037035">
    <property type="component" value="Unassembled WGS sequence"/>
</dbReference>
<dbReference type="GO" id="GO:0015074">
    <property type="term" value="P:DNA integration"/>
    <property type="evidence" value="ECO:0007669"/>
    <property type="project" value="UniProtKB-KW"/>
</dbReference>
<feature type="region of interest" description="Disordered" evidence="21">
    <location>
        <begin position="740"/>
        <end position="837"/>
    </location>
</feature>
<dbReference type="GO" id="GO:0006310">
    <property type="term" value="P:DNA recombination"/>
    <property type="evidence" value="ECO:0007669"/>
    <property type="project" value="UniProtKB-KW"/>
</dbReference>
<keyword evidence="11" id="KW-0067">ATP-binding</keyword>
<evidence type="ECO:0000256" key="10">
    <source>
        <dbReference type="ARBA" id="ARBA00022801"/>
    </source>
</evidence>
<dbReference type="Pfam" id="PF22936">
    <property type="entry name" value="Pol_BBD"/>
    <property type="match status" value="1"/>
</dbReference>
<comment type="function">
    <text evidence="1">The aspartyl protease (PR) mediates the proteolytic cleavages of the Gag and Gag-Pol polyproteins after assembly of the VLP.</text>
</comment>
<feature type="compositionally biased region" description="Polar residues" evidence="21">
    <location>
        <begin position="244"/>
        <end position="253"/>
    </location>
</feature>
<keyword evidence="10" id="KW-0378">Hydrolase</keyword>
<keyword evidence="14" id="KW-0229">DNA integration</keyword>
<keyword evidence="2" id="KW-0815">Transposition</keyword>
<dbReference type="Pfam" id="PF14223">
    <property type="entry name" value="Retrotran_gag_2"/>
    <property type="match status" value="1"/>
</dbReference>
<comment type="caution">
    <text evidence="23">The sequence shown here is derived from an EMBL/GenBank/DDBJ whole genome shotgun (WGS) entry which is preliminary data.</text>
</comment>
<comment type="catalytic activity">
    <reaction evidence="19">
        <text>DNA(n) + a 2'-deoxyribonucleoside 5'-triphosphate = DNA(n+1) + diphosphate</text>
        <dbReference type="Rhea" id="RHEA:22508"/>
        <dbReference type="Rhea" id="RHEA-COMP:17339"/>
        <dbReference type="Rhea" id="RHEA-COMP:17340"/>
        <dbReference type="ChEBI" id="CHEBI:33019"/>
        <dbReference type="ChEBI" id="CHEBI:61560"/>
        <dbReference type="ChEBI" id="CHEBI:173112"/>
        <dbReference type="EC" id="2.7.7.49"/>
    </reaction>
</comment>
<evidence type="ECO:0000256" key="15">
    <source>
        <dbReference type="ARBA" id="ARBA00022918"/>
    </source>
</evidence>
<keyword evidence="5" id="KW-0548">Nucleotidyltransferase</keyword>
<evidence type="ECO:0000256" key="7">
    <source>
        <dbReference type="ARBA" id="ARBA00022723"/>
    </source>
</evidence>
<proteinExistence type="predicted"/>
<evidence type="ECO:0000256" key="13">
    <source>
        <dbReference type="ARBA" id="ARBA00022884"/>
    </source>
</evidence>
<dbReference type="GO" id="GO:0046872">
    <property type="term" value="F:metal ion binding"/>
    <property type="evidence" value="ECO:0007669"/>
    <property type="project" value="UniProtKB-KW"/>
</dbReference>
<evidence type="ECO:0000256" key="9">
    <source>
        <dbReference type="ARBA" id="ARBA00022759"/>
    </source>
</evidence>
<evidence type="ECO:0000256" key="14">
    <source>
        <dbReference type="ARBA" id="ARBA00022908"/>
    </source>
</evidence>
<dbReference type="VEuPathDB" id="FungiDB:VP01_2924g2"/>
<sequence>MADNPALAAIRSDAMAGNNAVGAGDGFRQAMLKTALETIPQLTEENYSIWKDKMTALLKLRGVLKSLNNLLVSLGESTDAELVMLLLSKMDSVTHNNVVTAENRDSAQKLWLSIKERFASSQSSNRARMFNDFLYVKFQEDAVELFVTDIKVAIKKLVDVGIDLPQDILAYLVLFKFPSSLQTLKRQIMHSDKDLDVEFVCNHLIQFNNESKAESMKSNSTSTEAALYLSKGKTTKTQGNQGGDRTNNQSNGSKRCKSGYHNPKQDLNHSSENCWHLHPDKAPEWWKESQAQWKANKEKSGENYFMSLLTLWIESGDPRSRIILDSGASAHIFNDSKFFDHLEVGNFDSIKTGKKDATLPIKGKGSVKLTWGNRTIQLEECLFVPDIVINLVSAGGLSLKGCELRAKNSSFSVSKGNQLVLDGKINNGLFTVNNPDQIGQIEHSANTATPEENLREAHEKFGHASLQRIESFLDKSISNSAKASFECKSCVLAKIKKQSFKEKSETVSKPFERLHLDVIGPINPESSLKHRFILTVVDNHTGYLAGFPLVHKDDTTDVLINLLKSEHQRRGYFPTTICSDGGGEFVGNRLAKFLNENQIQKLISEPYHPEHNGRAERANRTIVESIRATILSSGIQKRFWHEILKSCCLSLNQIPRKGENKSPWEILHQKEFPINILRPIGTPAVTLNMTKSKGRKFDAKGEEGLLIGFNVALQSYRIITSSGRIIETKHVRFMKKSDQLLNKPSDSDPTFDCPTAEEPISNSNQSADSRSEDVSDHGEMNSDREESSDSNEEDNEIEKQLVQMESPQPQSAPVPARTLRDRSQLRPPTRSKFYRKP</sequence>
<dbReference type="PANTHER" id="PTHR42648:SF11">
    <property type="entry name" value="TRANSPOSON TY4-P GAG-POL POLYPROTEIN"/>
    <property type="match status" value="1"/>
</dbReference>
<evidence type="ECO:0000256" key="18">
    <source>
        <dbReference type="ARBA" id="ARBA00023172"/>
    </source>
</evidence>
<dbReference type="AlphaFoldDB" id="A0A0L6V211"/>
<evidence type="ECO:0000256" key="21">
    <source>
        <dbReference type="SAM" id="MobiDB-lite"/>
    </source>
</evidence>
<dbReference type="OrthoDB" id="5017987at2759"/>
<keyword evidence="4" id="KW-0645">Protease</keyword>
<dbReference type="PANTHER" id="PTHR42648">
    <property type="entry name" value="TRANSPOSASE, PUTATIVE-RELATED"/>
    <property type="match status" value="1"/>
</dbReference>
<reference evidence="23 24" key="1">
    <citation type="submission" date="2015-08" db="EMBL/GenBank/DDBJ databases">
        <title>Next Generation Sequencing and Analysis of the Genome of Puccinia sorghi L Schw, the Causal Agent of Maize Common Rust.</title>
        <authorList>
            <person name="Rochi L."/>
            <person name="Burguener G."/>
            <person name="Darino M."/>
            <person name="Turjanski A."/>
            <person name="Kreff E."/>
            <person name="Dieguez M.J."/>
            <person name="Sacco F."/>
        </authorList>
    </citation>
    <scope>NUCLEOTIDE SEQUENCE [LARGE SCALE GENOMIC DNA]</scope>
    <source>
        <strain evidence="23 24">RO10H11247</strain>
    </source>
</reference>
<feature type="compositionally biased region" description="Basic and acidic residues" evidence="21">
    <location>
        <begin position="769"/>
        <end position="787"/>
    </location>
</feature>
<keyword evidence="13" id="KW-0694">RNA-binding</keyword>
<accession>A0A0L6V211</accession>
<keyword evidence="17" id="KW-0917">Virion maturation</keyword>
<dbReference type="Pfam" id="PF00665">
    <property type="entry name" value="rve"/>
    <property type="match status" value="1"/>
</dbReference>
<dbReference type="InterPro" id="IPR039537">
    <property type="entry name" value="Retrotran_Ty1/copia-like"/>
</dbReference>
<evidence type="ECO:0000256" key="4">
    <source>
        <dbReference type="ARBA" id="ARBA00022670"/>
    </source>
</evidence>
<keyword evidence="9" id="KW-0255">Endonuclease</keyword>
<evidence type="ECO:0000313" key="23">
    <source>
        <dbReference type="EMBL" id="KNZ54527.1"/>
    </source>
</evidence>
<dbReference type="GO" id="GO:0004519">
    <property type="term" value="F:endonuclease activity"/>
    <property type="evidence" value="ECO:0007669"/>
    <property type="project" value="UniProtKB-KW"/>
</dbReference>
<evidence type="ECO:0000256" key="2">
    <source>
        <dbReference type="ARBA" id="ARBA00022578"/>
    </source>
</evidence>
<evidence type="ECO:0000256" key="3">
    <source>
        <dbReference type="ARBA" id="ARBA00022612"/>
    </source>
</evidence>
<evidence type="ECO:0000256" key="17">
    <source>
        <dbReference type="ARBA" id="ARBA00023113"/>
    </source>
</evidence>
<evidence type="ECO:0000256" key="20">
    <source>
        <dbReference type="ARBA" id="ARBA00049244"/>
    </source>
</evidence>
<evidence type="ECO:0000256" key="16">
    <source>
        <dbReference type="ARBA" id="ARBA00022932"/>
    </source>
</evidence>
<evidence type="ECO:0000256" key="11">
    <source>
        <dbReference type="ARBA" id="ARBA00022840"/>
    </source>
</evidence>
<gene>
    <name evidence="23" type="ORF">VP01_2924g2</name>
</gene>
<dbReference type="PROSITE" id="PS50994">
    <property type="entry name" value="INTEGRASE"/>
    <property type="match status" value="1"/>
</dbReference>
<dbReference type="InterPro" id="IPR012337">
    <property type="entry name" value="RNaseH-like_sf"/>
</dbReference>
<dbReference type="GO" id="GO:0008233">
    <property type="term" value="F:peptidase activity"/>
    <property type="evidence" value="ECO:0007669"/>
    <property type="project" value="UniProtKB-KW"/>
</dbReference>
<dbReference type="GO" id="GO:0005524">
    <property type="term" value="F:ATP binding"/>
    <property type="evidence" value="ECO:0007669"/>
    <property type="project" value="UniProtKB-KW"/>
</dbReference>
<dbReference type="GO" id="GO:0032196">
    <property type="term" value="P:transposition"/>
    <property type="evidence" value="ECO:0007669"/>
    <property type="project" value="UniProtKB-KW"/>
</dbReference>
<name>A0A0L6V211_9BASI</name>
<evidence type="ECO:0000313" key="24">
    <source>
        <dbReference type="Proteomes" id="UP000037035"/>
    </source>
</evidence>
<keyword evidence="18" id="KW-0233">DNA recombination</keyword>
<dbReference type="InterPro" id="IPR054722">
    <property type="entry name" value="PolX-like_BBD"/>
</dbReference>
<dbReference type="GO" id="GO:0006508">
    <property type="term" value="P:proteolysis"/>
    <property type="evidence" value="ECO:0007669"/>
    <property type="project" value="UniProtKB-KW"/>
</dbReference>
<evidence type="ECO:0000259" key="22">
    <source>
        <dbReference type="PROSITE" id="PS50994"/>
    </source>
</evidence>